<dbReference type="PANTHER" id="PTHR37984">
    <property type="entry name" value="PROTEIN CBG26694"/>
    <property type="match status" value="1"/>
</dbReference>
<keyword evidence="3" id="KW-0540">Nuclease</keyword>
<name>A0A5A7VNX8_CUCMM</name>
<evidence type="ECO:0000313" key="8">
    <source>
        <dbReference type="EMBL" id="KAA0067415.1"/>
    </source>
</evidence>
<evidence type="ECO:0000256" key="1">
    <source>
        <dbReference type="ARBA" id="ARBA00022679"/>
    </source>
</evidence>
<dbReference type="Gene3D" id="3.10.10.10">
    <property type="entry name" value="HIV Type 1 Reverse Transcriptase, subunit A, domain 1"/>
    <property type="match status" value="1"/>
</dbReference>
<evidence type="ECO:0000259" key="6">
    <source>
        <dbReference type="Pfam" id="PF17919"/>
    </source>
</evidence>
<dbReference type="Gene3D" id="3.30.420.10">
    <property type="entry name" value="Ribonuclease H-like superfamily/Ribonuclease H"/>
    <property type="match status" value="1"/>
</dbReference>
<evidence type="ECO:0000256" key="5">
    <source>
        <dbReference type="ARBA" id="ARBA00023268"/>
    </source>
</evidence>
<organism evidence="8 9">
    <name type="scientific">Cucumis melo var. makuwa</name>
    <name type="common">Oriental melon</name>
    <dbReference type="NCBI Taxonomy" id="1194695"/>
    <lineage>
        <taxon>Eukaryota</taxon>
        <taxon>Viridiplantae</taxon>
        <taxon>Streptophyta</taxon>
        <taxon>Embryophyta</taxon>
        <taxon>Tracheophyta</taxon>
        <taxon>Spermatophyta</taxon>
        <taxon>Magnoliopsida</taxon>
        <taxon>eudicotyledons</taxon>
        <taxon>Gunneridae</taxon>
        <taxon>Pentapetalae</taxon>
        <taxon>rosids</taxon>
        <taxon>fabids</taxon>
        <taxon>Cucurbitales</taxon>
        <taxon>Cucurbitaceae</taxon>
        <taxon>Benincaseae</taxon>
        <taxon>Cucumis</taxon>
    </lineage>
</organism>
<dbReference type="EMBL" id="SSTE01000542">
    <property type="protein sequence ID" value="KAA0067415.1"/>
    <property type="molecule type" value="Genomic_DNA"/>
</dbReference>
<sequence length="807" mass="91736">MVESVLIDTFITGLETNLQAEVKSRHPVTLEDCMREAQMVSDHDLAIKLALNDWRGRGPAVAEAQAQSGKQVTLKVEKKEGKCNDFAMKQILIPIEGNYAKGEPSVKCLSDSEFRARLDKGLCFQCNDKYSPGHRCKGVEFKTLKVKGETEILLRTILGFTSKGTIKLRGTVRGREVIILIDNGATHNFIHQGVVEESVLPLEGKTKLIVTIGDGTALEGKGICKRLEVKLPELTIVADFLVIELGSDLVLSMQWLSTTGFMGIHWSSMTMVFMARMTQVVLEGDPSLTKAECSLTTISETWEEEDQGFLLEFQNVEMNIDTEEESEKEEEGEESKLRMINNLLKRYRSIFEMPKRLPQKRVVDHRILIVDGQKPINVHPYKYGYIQKEEIEKLVSEMIQAGIIRSSRRPYSSPVLLVKKRDGGWRFCVDYCKLNQVTIVDTFPIPVIEELLDELHGAKHSQIFPYLSPSRFDGILLEIRQGVWKYCSSTEAFESLKQAMISVLVLALPDFSLPFTVETDASVIGLGAVLSQNSRPIAYFSQKLSPRAQAKSIYERELMAVDIEMVTAEVERDEERQEIINILKENPEGKANYWWVSGGHSGFLRTYKLMNGEIHWVGMKNDKKYVEQCEICQRNKTEALSPASLLQPLPLPNLILEDWTMDFIEGLPKAGGYNSIMVLVDRLSKMAHFITLKHPFTAKQVAEKFVEEIVSIGDNVYLKLRPYRQRSLARKRCEKLAPKFYGSYRIIEEIGSGVRWNSELGANKWLVKWKGLHDSEFRLESVYAMNQQYPSFHLEDKVSFEYAGEES</sequence>
<dbReference type="GO" id="GO:0003676">
    <property type="term" value="F:nucleic acid binding"/>
    <property type="evidence" value="ECO:0007669"/>
    <property type="project" value="InterPro"/>
</dbReference>
<dbReference type="Pfam" id="PF08284">
    <property type="entry name" value="RVP_2"/>
    <property type="match status" value="1"/>
</dbReference>
<dbReference type="Pfam" id="PF17919">
    <property type="entry name" value="RT_RNaseH_2"/>
    <property type="match status" value="1"/>
</dbReference>
<keyword evidence="4" id="KW-0255">Endonuclease</keyword>
<keyword evidence="4" id="KW-0378">Hydrolase</keyword>
<feature type="domain" description="Reverse transcriptase/retrotransposon-derived protein RNase H-like" evidence="6">
    <location>
        <begin position="490"/>
        <end position="561"/>
    </location>
</feature>
<dbReference type="SUPFAM" id="SSF50630">
    <property type="entry name" value="Acid proteases"/>
    <property type="match status" value="1"/>
</dbReference>
<evidence type="ECO:0000256" key="4">
    <source>
        <dbReference type="ARBA" id="ARBA00022759"/>
    </source>
</evidence>
<protein>
    <submittedName>
        <fullName evidence="8">Retrotransposable element Tf2</fullName>
    </submittedName>
</protein>
<gene>
    <name evidence="8" type="ORF">E6C27_scaffold40G00750</name>
</gene>
<comment type="caution">
    <text evidence="8">The sequence shown here is derived from an EMBL/GenBank/DDBJ whole genome shotgun (WGS) entry which is preliminary data.</text>
</comment>
<dbReference type="CDD" id="cd00303">
    <property type="entry name" value="retropepsin_like"/>
    <property type="match status" value="1"/>
</dbReference>
<evidence type="ECO:0000313" key="9">
    <source>
        <dbReference type="Proteomes" id="UP000321393"/>
    </source>
</evidence>
<dbReference type="SUPFAM" id="SSF56672">
    <property type="entry name" value="DNA/RNA polymerases"/>
    <property type="match status" value="1"/>
</dbReference>
<dbReference type="Gene3D" id="1.10.340.70">
    <property type="match status" value="1"/>
</dbReference>
<dbReference type="InterPro" id="IPR043502">
    <property type="entry name" value="DNA/RNA_pol_sf"/>
</dbReference>
<dbReference type="InterPro" id="IPR041577">
    <property type="entry name" value="RT_RNaseH_2"/>
</dbReference>
<evidence type="ECO:0000256" key="3">
    <source>
        <dbReference type="ARBA" id="ARBA00022722"/>
    </source>
</evidence>
<reference evidence="8 9" key="1">
    <citation type="submission" date="2019-08" db="EMBL/GenBank/DDBJ databases">
        <title>Draft genome sequences of two oriental melons (Cucumis melo L. var makuwa).</title>
        <authorList>
            <person name="Kwon S.-Y."/>
        </authorList>
    </citation>
    <scope>NUCLEOTIDE SEQUENCE [LARGE SCALE GENOMIC DNA]</scope>
    <source>
        <strain evidence="9">cv. SW 3</strain>
        <tissue evidence="8">Leaf</tissue>
    </source>
</reference>
<keyword evidence="2" id="KW-0548">Nucleotidyltransferase</keyword>
<dbReference type="InterPro" id="IPR021109">
    <property type="entry name" value="Peptidase_aspartic_dom_sf"/>
</dbReference>
<dbReference type="InterPro" id="IPR050951">
    <property type="entry name" value="Retrovirus_Pol_polyprotein"/>
</dbReference>
<dbReference type="InterPro" id="IPR012337">
    <property type="entry name" value="RNaseH-like_sf"/>
</dbReference>
<dbReference type="InterPro" id="IPR041588">
    <property type="entry name" value="Integrase_H2C2"/>
</dbReference>
<dbReference type="SUPFAM" id="SSF53098">
    <property type="entry name" value="Ribonuclease H-like"/>
    <property type="match status" value="1"/>
</dbReference>
<dbReference type="AlphaFoldDB" id="A0A5A7VNX8"/>
<dbReference type="Proteomes" id="UP000321393">
    <property type="component" value="Unassembled WGS sequence"/>
</dbReference>
<dbReference type="Pfam" id="PF17921">
    <property type="entry name" value="Integrase_H2C2"/>
    <property type="match status" value="1"/>
</dbReference>
<proteinExistence type="predicted"/>
<accession>A0A5A7VNX8</accession>
<evidence type="ECO:0000259" key="7">
    <source>
        <dbReference type="Pfam" id="PF17921"/>
    </source>
</evidence>
<keyword evidence="5" id="KW-0511">Multifunctional enzyme</keyword>
<keyword evidence="1" id="KW-0808">Transferase</keyword>
<evidence type="ECO:0000256" key="2">
    <source>
        <dbReference type="ARBA" id="ARBA00022695"/>
    </source>
</evidence>
<dbReference type="GO" id="GO:0016779">
    <property type="term" value="F:nucleotidyltransferase activity"/>
    <property type="evidence" value="ECO:0007669"/>
    <property type="project" value="UniProtKB-KW"/>
</dbReference>
<dbReference type="Gene3D" id="2.40.70.10">
    <property type="entry name" value="Acid Proteases"/>
    <property type="match status" value="1"/>
</dbReference>
<dbReference type="GO" id="GO:0004519">
    <property type="term" value="F:endonuclease activity"/>
    <property type="evidence" value="ECO:0007669"/>
    <property type="project" value="UniProtKB-KW"/>
</dbReference>
<dbReference type="OrthoDB" id="1746660at2759"/>
<dbReference type="PANTHER" id="PTHR37984:SF5">
    <property type="entry name" value="PROTEIN NYNRIN-LIKE"/>
    <property type="match status" value="1"/>
</dbReference>
<feature type="domain" description="Integrase zinc-binding" evidence="7">
    <location>
        <begin position="598"/>
        <end position="637"/>
    </location>
</feature>
<dbReference type="InterPro" id="IPR036397">
    <property type="entry name" value="RNaseH_sf"/>
</dbReference>